<protein>
    <submittedName>
        <fullName evidence="8">DMT family transporter</fullName>
    </submittedName>
</protein>
<comment type="similarity">
    <text evidence="2">Belongs to the EamA transporter family.</text>
</comment>
<feature type="transmembrane region" description="Helical" evidence="6">
    <location>
        <begin position="65"/>
        <end position="86"/>
    </location>
</feature>
<dbReference type="InterPro" id="IPR050638">
    <property type="entry name" value="AA-Vitamin_Transporters"/>
</dbReference>
<dbReference type="PANTHER" id="PTHR32322:SF2">
    <property type="entry name" value="EAMA DOMAIN-CONTAINING PROTEIN"/>
    <property type="match status" value="1"/>
</dbReference>
<dbReference type="OrthoDB" id="7274881at2"/>
<gene>
    <name evidence="8" type="ORF">DL237_12820</name>
</gene>
<feature type="domain" description="EamA" evidence="7">
    <location>
        <begin position="148"/>
        <end position="281"/>
    </location>
</feature>
<evidence type="ECO:0000256" key="3">
    <source>
        <dbReference type="ARBA" id="ARBA00022692"/>
    </source>
</evidence>
<dbReference type="EMBL" id="QWJJ01000010">
    <property type="protein sequence ID" value="RII38385.1"/>
    <property type="molecule type" value="Genomic_DNA"/>
</dbReference>
<keyword evidence="3 6" id="KW-0812">Transmembrane</keyword>
<keyword evidence="5 6" id="KW-0472">Membrane</keyword>
<dbReference type="InterPro" id="IPR000620">
    <property type="entry name" value="EamA_dom"/>
</dbReference>
<dbReference type="Gene3D" id="1.10.3730.20">
    <property type="match status" value="1"/>
</dbReference>
<dbReference type="SUPFAM" id="SSF103481">
    <property type="entry name" value="Multidrug resistance efflux transporter EmrE"/>
    <property type="match status" value="2"/>
</dbReference>
<name>A0A399IZ91_9RHOB</name>
<feature type="transmembrane region" description="Helical" evidence="6">
    <location>
        <begin position="210"/>
        <end position="229"/>
    </location>
</feature>
<dbReference type="Proteomes" id="UP000265848">
    <property type="component" value="Unassembled WGS sequence"/>
</dbReference>
<feature type="transmembrane region" description="Helical" evidence="6">
    <location>
        <begin position="121"/>
        <end position="141"/>
    </location>
</feature>
<evidence type="ECO:0000259" key="7">
    <source>
        <dbReference type="Pfam" id="PF00892"/>
    </source>
</evidence>
<dbReference type="AlphaFoldDB" id="A0A399IZ91"/>
<feature type="transmembrane region" description="Helical" evidence="6">
    <location>
        <begin position="266"/>
        <end position="284"/>
    </location>
</feature>
<organism evidence="8 9">
    <name type="scientific">Pseudooceanicola sediminis</name>
    <dbReference type="NCBI Taxonomy" id="2211117"/>
    <lineage>
        <taxon>Bacteria</taxon>
        <taxon>Pseudomonadati</taxon>
        <taxon>Pseudomonadota</taxon>
        <taxon>Alphaproteobacteria</taxon>
        <taxon>Rhodobacterales</taxon>
        <taxon>Paracoccaceae</taxon>
        <taxon>Pseudooceanicola</taxon>
    </lineage>
</organism>
<feature type="transmembrane region" description="Helical" evidence="6">
    <location>
        <begin position="92"/>
        <end position="114"/>
    </location>
</feature>
<dbReference type="RefSeq" id="WP_119399458.1">
    <property type="nucleotide sequence ID" value="NZ_QWJJ01000010.1"/>
</dbReference>
<evidence type="ECO:0000256" key="6">
    <source>
        <dbReference type="SAM" id="Phobius"/>
    </source>
</evidence>
<comment type="subcellular location">
    <subcellularLocation>
        <location evidence="1">Membrane</location>
        <topology evidence="1">Multi-pass membrane protein</topology>
    </subcellularLocation>
</comment>
<evidence type="ECO:0000313" key="9">
    <source>
        <dbReference type="Proteomes" id="UP000265848"/>
    </source>
</evidence>
<evidence type="ECO:0000256" key="2">
    <source>
        <dbReference type="ARBA" id="ARBA00007362"/>
    </source>
</evidence>
<keyword evidence="4 6" id="KW-1133">Transmembrane helix</keyword>
<feature type="transmembrane region" description="Helical" evidence="6">
    <location>
        <begin position="147"/>
        <end position="167"/>
    </location>
</feature>
<keyword evidence="9" id="KW-1185">Reference proteome</keyword>
<comment type="caution">
    <text evidence="8">The sequence shown here is derived from an EMBL/GenBank/DDBJ whole genome shotgun (WGS) entry which is preliminary data.</text>
</comment>
<dbReference type="PANTHER" id="PTHR32322">
    <property type="entry name" value="INNER MEMBRANE TRANSPORTER"/>
    <property type="match status" value="1"/>
</dbReference>
<dbReference type="Pfam" id="PF00892">
    <property type="entry name" value="EamA"/>
    <property type="match status" value="2"/>
</dbReference>
<feature type="transmembrane region" description="Helical" evidence="6">
    <location>
        <begin position="179"/>
        <end position="198"/>
    </location>
</feature>
<reference evidence="8 9" key="1">
    <citation type="submission" date="2018-08" db="EMBL/GenBank/DDBJ databases">
        <title>Pseudooceanicola sediminis CY03 in the family Rhodobacteracea.</title>
        <authorList>
            <person name="Zhang Y.-J."/>
        </authorList>
    </citation>
    <scope>NUCLEOTIDE SEQUENCE [LARGE SCALE GENOMIC DNA]</scope>
    <source>
        <strain evidence="8 9">CY03</strain>
    </source>
</reference>
<proteinExistence type="inferred from homology"/>
<evidence type="ECO:0000313" key="8">
    <source>
        <dbReference type="EMBL" id="RII38385.1"/>
    </source>
</evidence>
<feature type="transmembrane region" description="Helical" evidence="6">
    <location>
        <begin position="33"/>
        <end position="53"/>
    </location>
</feature>
<accession>A0A399IZ91</accession>
<dbReference type="GO" id="GO:0016020">
    <property type="term" value="C:membrane"/>
    <property type="evidence" value="ECO:0007669"/>
    <property type="project" value="UniProtKB-SubCell"/>
</dbReference>
<evidence type="ECO:0000256" key="4">
    <source>
        <dbReference type="ARBA" id="ARBA00022989"/>
    </source>
</evidence>
<feature type="domain" description="EamA" evidence="7">
    <location>
        <begin position="4"/>
        <end position="137"/>
    </location>
</feature>
<dbReference type="InterPro" id="IPR037185">
    <property type="entry name" value="EmrE-like"/>
</dbReference>
<feature type="transmembrane region" description="Helical" evidence="6">
    <location>
        <begin position="241"/>
        <end position="260"/>
    </location>
</feature>
<evidence type="ECO:0000256" key="5">
    <source>
        <dbReference type="ARBA" id="ARBA00023136"/>
    </source>
</evidence>
<sequence length="290" mass="30252">MDIKAIFMGLAFAFMWSSAFTSARIIVAHAPPMTSLALRFLISGLIAIALAKSMGQNLKLSRSQWRATIIFGVCQNALYLGLFFIAMQWIEASLASILASTMPLMVGLFGWLVLGDKLKPLAILGLFLGIIGAGLIMGTRIGAGADLFGLFLCVIGTAALSVATLSARGASGGGNVMMVVGLQMLVGAACLGIAAVAFEEWHVNWSPGLLGAFAYTVLVPGIGATWVWFTLVNRIGAVKAATFHFLNPFFGVLVAALVLGEAIGPLDLVGVAIVAAGILAVQLSKQRPIT</sequence>
<evidence type="ECO:0000256" key="1">
    <source>
        <dbReference type="ARBA" id="ARBA00004141"/>
    </source>
</evidence>